<keyword evidence="3" id="KW-0282">Flagellum</keyword>
<dbReference type="EMBL" id="CP040602">
    <property type="protein sequence ID" value="QCU91155.1"/>
    <property type="molecule type" value="Genomic_DNA"/>
</dbReference>
<keyword evidence="4" id="KW-1185">Reference proteome</keyword>
<dbReference type="Proteomes" id="UP000304864">
    <property type="component" value="Chromosome"/>
</dbReference>
<organism evidence="3 4">
    <name type="scientific">Thiomicrorhabdus sediminis</name>
    <dbReference type="NCBI Taxonomy" id="2580412"/>
    <lineage>
        <taxon>Bacteria</taxon>
        <taxon>Pseudomonadati</taxon>
        <taxon>Pseudomonadota</taxon>
        <taxon>Gammaproteobacteria</taxon>
        <taxon>Thiotrichales</taxon>
        <taxon>Piscirickettsiaceae</taxon>
        <taxon>Thiomicrorhabdus</taxon>
    </lineage>
</organism>
<gene>
    <name evidence="3" type="ORF">FE785_07485</name>
</gene>
<reference evidence="3 4" key="1">
    <citation type="submission" date="2019-05" db="EMBL/GenBank/DDBJ databases">
        <title>Thiomicrorhabdus sediminis sp. nov, a novel sulfur-oxidizing bacterium isolated from coastal sediment.</title>
        <authorList>
            <person name="Liu X."/>
        </authorList>
    </citation>
    <scope>NUCLEOTIDE SEQUENCE [LARGE SCALE GENOMIC DNA]</scope>
    <source>
        <strain evidence="3 4">G1</strain>
    </source>
</reference>
<keyword evidence="3" id="KW-0966">Cell projection</keyword>
<accession>A0A4P9K7S1</accession>
<dbReference type="Pfam" id="PF10135">
    <property type="entry name" value="Rod-binding"/>
    <property type="match status" value="1"/>
</dbReference>
<dbReference type="GO" id="GO:0044781">
    <property type="term" value="P:bacterial-type flagellum organization"/>
    <property type="evidence" value="ECO:0007669"/>
    <property type="project" value="UniProtKB-KW"/>
</dbReference>
<dbReference type="KEGG" id="thig:FE785_07485"/>
<dbReference type="InterPro" id="IPR019301">
    <property type="entry name" value="Flagellar_prot_FlgJ_N"/>
</dbReference>
<evidence type="ECO:0000313" key="4">
    <source>
        <dbReference type="Proteomes" id="UP000304864"/>
    </source>
</evidence>
<evidence type="ECO:0000259" key="2">
    <source>
        <dbReference type="Pfam" id="PF10135"/>
    </source>
</evidence>
<keyword evidence="1" id="KW-1005">Bacterial flagellum biogenesis</keyword>
<dbReference type="PRINTS" id="PR01002">
    <property type="entry name" value="FLGFLGJ"/>
</dbReference>
<feature type="domain" description="Flagellar protein FlgJ N-terminal" evidence="2">
    <location>
        <begin position="52"/>
        <end position="98"/>
    </location>
</feature>
<evidence type="ECO:0000256" key="1">
    <source>
        <dbReference type="ARBA" id="ARBA00022795"/>
    </source>
</evidence>
<dbReference type="AlphaFoldDB" id="A0A4P9K7S1"/>
<proteinExistence type="predicted"/>
<dbReference type="OrthoDB" id="289937at2"/>
<name>A0A4P9K7S1_9GAMM</name>
<protein>
    <submittedName>
        <fullName evidence="3">Flagellar biosynthesis</fullName>
    </submittedName>
</protein>
<sequence length="150" mass="16666">MVGQTANSEAQNYVNIQGLDKLKQQAREDQKSALMPVAQQFEALFVEQVFKESRKVSLDDGWLDGNQGDFYKDWHDKQLAQDLAAKGTLGFADKIVEQLAPSITNLENKNIVDNKATHKENPTAPVDIKLAAEKDKIPSTESVLALKAIR</sequence>
<keyword evidence="3" id="KW-0969">Cilium</keyword>
<evidence type="ECO:0000313" key="3">
    <source>
        <dbReference type="EMBL" id="QCU91155.1"/>
    </source>
</evidence>